<evidence type="ECO:0000256" key="2">
    <source>
        <dbReference type="SAM" id="SignalP"/>
    </source>
</evidence>
<name>A0A6A7Y276_9HYPH</name>
<dbReference type="Pfam" id="PF13416">
    <property type="entry name" value="SBP_bac_8"/>
    <property type="match status" value="1"/>
</dbReference>
<evidence type="ECO:0000256" key="1">
    <source>
        <dbReference type="ARBA" id="ARBA00022764"/>
    </source>
</evidence>
<reference evidence="3 4" key="1">
    <citation type="submission" date="2019-09" db="EMBL/GenBank/DDBJ databases">
        <title>Segnochrobactrum spirostomi gen. nov., sp. nov., isolated from the ciliate Spirostomum cf. yagiui and description of a novel family, Segnochrobactraceae fam. nov. within the order Rhizobiales of the class Alphaproteobacteria.</title>
        <authorList>
            <person name="Akter S."/>
            <person name="Shazib S.U.A."/>
            <person name="Shin M.K."/>
        </authorList>
    </citation>
    <scope>NUCLEOTIDE SEQUENCE [LARGE SCALE GENOMIC DNA]</scope>
    <source>
        <strain evidence="3 4">Sp-1</strain>
    </source>
</reference>
<dbReference type="Gene3D" id="3.40.190.10">
    <property type="entry name" value="Periplasmic binding protein-like II"/>
    <property type="match status" value="1"/>
</dbReference>
<evidence type="ECO:0000313" key="3">
    <source>
        <dbReference type="EMBL" id="MQT13154.1"/>
    </source>
</evidence>
<keyword evidence="2" id="KW-0732">Signal</keyword>
<dbReference type="PANTHER" id="PTHR42779">
    <property type="entry name" value="PROTEIN YNJB"/>
    <property type="match status" value="1"/>
</dbReference>
<dbReference type="RefSeq" id="WP_153481106.1">
    <property type="nucleotide sequence ID" value="NZ_VWNA01000001.1"/>
</dbReference>
<proteinExistence type="predicted"/>
<sequence length="384" mass="40956">MRTMLTGAAFGFALTAATAMLPAVAAATDLTVVTAGDQNMVDYINDYLAPRFEKENPGVHVRAVGTGPGDAGSQKILEKLDAEAKAGKESFDIDVAVVHEKAAGKLVADTLVAPYRSEIATGGLATRDTVKRALGADVDGYVMPMFHSQTAIAYNPALVTAPPKSYDDVVAFAKAHPKAFGYNGIKGGMSGVAFVVGWIYAYGGDADTLMKGPYDKAEAAKWTPAFEKLKAFNADVTMTPGNAGTLDMLNRGEIAMGPVWVDMFYTWQADGRLSPDLKLSLIAPGMPGQPMYYVIPAKTPNKVLAEKFIALATSPEVQADGIVKRFNWYPGIDAPAVQAKLDEATWAKLFTDISPAELATLGKPFPIAPYFTDILENSERQAMN</sequence>
<comment type="caution">
    <text evidence="3">The sequence shown here is derived from an EMBL/GenBank/DDBJ whole genome shotgun (WGS) entry which is preliminary data.</text>
</comment>
<keyword evidence="1" id="KW-0574">Periplasm</keyword>
<evidence type="ECO:0000313" key="4">
    <source>
        <dbReference type="Proteomes" id="UP000332515"/>
    </source>
</evidence>
<organism evidence="3 4">
    <name type="scientific">Segnochrobactrum spirostomi</name>
    <dbReference type="NCBI Taxonomy" id="2608987"/>
    <lineage>
        <taxon>Bacteria</taxon>
        <taxon>Pseudomonadati</taxon>
        <taxon>Pseudomonadota</taxon>
        <taxon>Alphaproteobacteria</taxon>
        <taxon>Hyphomicrobiales</taxon>
        <taxon>Segnochrobactraceae</taxon>
        <taxon>Segnochrobactrum</taxon>
    </lineage>
</organism>
<protein>
    <submittedName>
        <fullName evidence="3">Extracellular solute-binding protein</fullName>
    </submittedName>
</protein>
<keyword evidence="4" id="KW-1185">Reference proteome</keyword>
<dbReference type="Proteomes" id="UP000332515">
    <property type="component" value="Unassembled WGS sequence"/>
</dbReference>
<dbReference type="InterPro" id="IPR006059">
    <property type="entry name" value="SBP"/>
</dbReference>
<dbReference type="EMBL" id="VWNA01000001">
    <property type="protein sequence ID" value="MQT13154.1"/>
    <property type="molecule type" value="Genomic_DNA"/>
</dbReference>
<dbReference type="AlphaFoldDB" id="A0A6A7Y276"/>
<dbReference type="SUPFAM" id="SSF53850">
    <property type="entry name" value="Periplasmic binding protein-like II"/>
    <property type="match status" value="1"/>
</dbReference>
<feature type="chain" id="PRO_5025675355" evidence="2">
    <location>
        <begin position="26"/>
        <end position="384"/>
    </location>
</feature>
<gene>
    <name evidence="3" type="ORF">F0357_10975</name>
</gene>
<dbReference type="PANTHER" id="PTHR42779:SF1">
    <property type="entry name" value="PROTEIN YNJB"/>
    <property type="match status" value="1"/>
</dbReference>
<accession>A0A6A7Y276</accession>
<feature type="signal peptide" evidence="2">
    <location>
        <begin position="1"/>
        <end position="25"/>
    </location>
</feature>